<evidence type="ECO:0000259" key="11">
    <source>
        <dbReference type="Pfam" id="PF21760"/>
    </source>
</evidence>
<dbReference type="NCBIfam" id="TIGR00916">
    <property type="entry name" value="2A0604s01"/>
    <property type="match status" value="1"/>
</dbReference>
<keyword evidence="2 9" id="KW-0813">Transport</keyword>
<comment type="caution">
    <text evidence="9">Lacks conserved residue(s) required for the propagation of feature annotation.</text>
</comment>
<evidence type="ECO:0000313" key="14">
    <source>
        <dbReference type="EMBL" id="QEJ97161.1"/>
    </source>
</evidence>
<feature type="domain" description="SecDF P1 head subdomain" evidence="12">
    <location>
        <begin position="291"/>
        <end position="391"/>
    </location>
</feature>
<keyword evidence="8 9" id="KW-0472">Membrane</keyword>
<dbReference type="Proteomes" id="UP000042527">
    <property type="component" value="Unassembled WGS sequence"/>
</dbReference>
<keyword evidence="3 9" id="KW-1003">Cell membrane</keyword>
<dbReference type="InterPro" id="IPR022813">
    <property type="entry name" value="SecD/SecF_arch_bac"/>
</dbReference>
<dbReference type="InterPro" id="IPR048634">
    <property type="entry name" value="SecD_SecF_C"/>
</dbReference>
<dbReference type="EMBL" id="CP042817">
    <property type="protein sequence ID" value="QEJ97161.1"/>
    <property type="molecule type" value="Genomic_DNA"/>
</dbReference>
<evidence type="ECO:0000256" key="7">
    <source>
        <dbReference type="ARBA" id="ARBA00023010"/>
    </source>
</evidence>
<feature type="transmembrane region" description="Helical" evidence="9">
    <location>
        <begin position="418"/>
        <end position="435"/>
    </location>
</feature>
<dbReference type="Gene3D" id="3.30.70.3220">
    <property type="match status" value="1"/>
</dbReference>
<evidence type="ECO:0000256" key="1">
    <source>
        <dbReference type="ARBA" id="ARBA00004651"/>
    </source>
</evidence>
<dbReference type="InterPro" id="IPR048631">
    <property type="entry name" value="SecD_1st"/>
</dbReference>
<dbReference type="AlphaFoldDB" id="A0A0B7H0V4"/>
<feature type="transmembrane region" description="Helical" evidence="9">
    <location>
        <begin position="538"/>
        <end position="562"/>
    </location>
</feature>
<dbReference type="GeneID" id="57751980"/>
<evidence type="ECO:0000256" key="3">
    <source>
        <dbReference type="ARBA" id="ARBA00022475"/>
    </source>
</evidence>
<evidence type="ECO:0000256" key="8">
    <source>
        <dbReference type="ARBA" id="ARBA00023136"/>
    </source>
</evidence>
<dbReference type="EMBL" id="CDNC01000034">
    <property type="protein sequence ID" value="CEM62536.1"/>
    <property type="molecule type" value="Genomic_DNA"/>
</dbReference>
<comment type="similarity">
    <text evidence="9">Belongs to the SecD/SecF family. SecD subfamily.</text>
</comment>
<evidence type="ECO:0000256" key="4">
    <source>
        <dbReference type="ARBA" id="ARBA00022692"/>
    </source>
</evidence>
<feature type="domain" description="Protein translocase subunit SecDF P1" evidence="11">
    <location>
        <begin position="182"/>
        <end position="240"/>
    </location>
</feature>
<dbReference type="Pfam" id="PF22599">
    <property type="entry name" value="SecDF_P1_head"/>
    <property type="match status" value="1"/>
</dbReference>
<dbReference type="Pfam" id="PF21760">
    <property type="entry name" value="SecD_1st"/>
    <property type="match status" value="1"/>
</dbReference>
<proteinExistence type="inferred from homology"/>
<dbReference type="GO" id="GO:0005886">
    <property type="term" value="C:plasma membrane"/>
    <property type="evidence" value="ECO:0007669"/>
    <property type="project" value="UniProtKB-SubCell"/>
</dbReference>
<dbReference type="NCBIfam" id="TIGR01129">
    <property type="entry name" value="secD"/>
    <property type="match status" value="1"/>
</dbReference>
<comment type="function">
    <text evidence="9">Part of the Sec protein translocase complex. Interacts with the SecYEG preprotein conducting channel. SecDF uses the proton motive force (PMF) to complete protein translocation after the ATP-dependent function of SecA.</text>
</comment>
<keyword evidence="7 9" id="KW-0811">Translocation</keyword>
<dbReference type="Gene3D" id="3.30.1360.200">
    <property type="match status" value="1"/>
</dbReference>
<dbReference type="Pfam" id="PF02355">
    <property type="entry name" value="SecD_SecF_C"/>
    <property type="match status" value="1"/>
</dbReference>
<dbReference type="PANTHER" id="PTHR30081">
    <property type="entry name" value="PROTEIN-EXPORT MEMBRANE PROTEIN SEC"/>
    <property type="match status" value="1"/>
</dbReference>
<dbReference type="OrthoDB" id="9805019at2"/>
<gene>
    <name evidence="9 13" type="primary">secD</name>
    <name evidence="14" type="ORF">FUT82_03610</name>
    <name evidence="13" type="ORF">TPHV1_40039</name>
</gene>
<dbReference type="GO" id="GO:0015450">
    <property type="term" value="F:protein-transporting ATPase activity"/>
    <property type="evidence" value="ECO:0007669"/>
    <property type="project" value="InterPro"/>
</dbReference>
<reference evidence="13" key="1">
    <citation type="submission" date="2015-01" db="EMBL/GenBank/DDBJ databases">
        <authorList>
            <person name="Xiang T."/>
            <person name="Song Y."/>
            <person name="Huang L."/>
            <person name="Wang B."/>
            <person name="Wu P."/>
        </authorList>
    </citation>
    <scope>NUCLEOTIDE SEQUENCE [LARGE SCALE GENOMIC DNA]</scope>
    <source>
        <strain evidence="13">V1</strain>
    </source>
</reference>
<protein>
    <recommendedName>
        <fullName evidence="9">Protein translocase subunit SecD</fullName>
    </recommendedName>
</protein>
<evidence type="ECO:0000313" key="15">
    <source>
        <dbReference type="Proteomes" id="UP000042527"/>
    </source>
</evidence>
<evidence type="ECO:0000313" key="13">
    <source>
        <dbReference type="EMBL" id="CEM62536.1"/>
    </source>
</evidence>
<dbReference type="GO" id="GO:0043952">
    <property type="term" value="P:protein transport by the Sec complex"/>
    <property type="evidence" value="ECO:0007669"/>
    <property type="project" value="UniProtKB-UniRule"/>
</dbReference>
<dbReference type="Gene3D" id="1.20.1640.10">
    <property type="entry name" value="Multidrug efflux transporter AcrB transmembrane domain"/>
    <property type="match status" value="1"/>
</dbReference>
<name>A0A0B7H0V4_TREPH</name>
<evidence type="ECO:0000256" key="6">
    <source>
        <dbReference type="ARBA" id="ARBA00022989"/>
    </source>
</evidence>
<keyword evidence="4 9" id="KW-0812">Transmembrane</keyword>
<dbReference type="InterPro" id="IPR055344">
    <property type="entry name" value="SecD_SecF_C_bact"/>
</dbReference>
<reference evidence="14 16" key="3">
    <citation type="submission" date="2019-08" db="EMBL/GenBank/DDBJ databases">
        <authorList>
            <person name="Kuhnert P."/>
        </authorList>
    </citation>
    <scope>NUCLEOTIDE SEQUENCE [LARGE SCALE GENOMIC DNA]</scope>
    <source>
        <strain evidence="14 16">B36.5</strain>
    </source>
</reference>
<dbReference type="RefSeq" id="WP_044634850.1">
    <property type="nucleotide sequence ID" value="NZ_CDNC01000034.1"/>
</dbReference>
<evidence type="ECO:0000259" key="10">
    <source>
        <dbReference type="Pfam" id="PF02355"/>
    </source>
</evidence>
<dbReference type="SUPFAM" id="SSF82866">
    <property type="entry name" value="Multidrug efflux transporter AcrB transmembrane domain"/>
    <property type="match status" value="1"/>
</dbReference>
<accession>A0A0B7H0V4</accession>
<dbReference type="GO" id="GO:0065002">
    <property type="term" value="P:intracellular protein transmembrane transport"/>
    <property type="evidence" value="ECO:0007669"/>
    <property type="project" value="UniProtKB-UniRule"/>
</dbReference>
<comment type="subunit">
    <text evidence="9">Forms a complex with SecF. Part of the essential Sec protein translocation apparatus which comprises SecA, SecYEG and auxiliary proteins SecDF. Other proteins may also be involved.</text>
</comment>
<dbReference type="HAMAP" id="MF_01463_B">
    <property type="entry name" value="SecD_B"/>
    <property type="match status" value="1"/>
</dbReference>
<dbReference type="InterPro" id="IPR005791">
    <property type="entry name" value="SecD"/>
</dbReference>
<organism evidence="13 15">
    <name type="scientific">Treponema phagedenis</name>
    <dbReference type="NCBI Taxonomy" id="162"/>
    <lineage>
        <taxon>Bacteria</taxon>
        <taxon>Pseudomonadati</taxon>
        <taxon>Spirochaetota</taxon>
        <taxon>Spirochaetia</taxon>
        <taxon>Spirochaetales</taxon>
        <taxon>Treponemataceae</taxon>
        <taxon>Treponema</taxon>
    </lineage>
</organism>
<evidence type="ECO:0000259" key="12">
    <source>
        <dbReference type="Pfam" id="PF22599"/>
    </source>
</evidence>
<feature type="domain" description="Protein export membrane protein SecD/SecF C-terminal" evidence="10">
    <location>
        <begin position="396"/>
        <end position="561"/>
    </location>
</feature>
<dbReference type="Proteomes" id="UP000323594">
    <property type="component" value="Chromosome"/>
</dbReference>
<comment type="subcellular location">
    <subcellularLocation>
        <location evidence="1 9">Cell membrane</location>
        <topology evidence="1 9">Multi-pass membrane protein</topology>
    </subcellularLocation>
</comment>
<evidence type="ECO:0000256" key="2">
    <source>
        <dbReference type="ARBA" id="ARBA00022448"/>
    </source>
</evidence>
<reference evidence="15" key="2">
    <citation type="submission" date="2015-01" db="EMBL/GenBank/DDBJ databases">
        <authorList>
            <person name="Manzoor Shahid"/>
            <person name="Zubair Saima"/>
        </authorList>
    </citation>
    <scope>NUCLEOTIDE SEQUENCE [LARGE SCALE GENOMIC DNA]</scope>
    <source>
        <strain evidence="15">V1</strain>
    </source>
</reference>
<dbReference type="InterPro" id="IPR054384">
    <property type="entry name" value="SecDF_P1_head"/>
</dbReference>
<evidence type="ECO:0000313" key="16">
    <source>
        <dbReference type="Proteomes" id="UP000323594"/>
    </source>
</evidence>
<keyword evidence="6 9" id="KW-1133">Transmembrane helix</keyword>
<keyword evidence="5 9" id="KW-0653">Protein transport</keyword>
<sequence>MKKRTRFIIILAILGLCFVFLHPTLKWYFWTDKAEKALALGSREKIKDYAVNMAAKDVKDLIALAKQGSEDDLSARYAPLIKEAKKNLKLLGKKSPSKWTAVAIVSAFPVKSEKDLPPLIEPIIEKYYRDRILAIKENQANAVKLGLDLSGGMSIIIKADLTAVTKGLSIAEVGQAKKDAMKLAIDTISGRIDKFGLSEPVIRQQGEDRIYVEIPGAADTDRINSIIMGRGLLAFHIVDDEATQKFFDYYTANPGSTFDADYNLLDPSIIPENTEVLGVYHKDAYGLDTRDGFLAIKKEPALAGKHIKNVTVGAGRTNEPLVLFELDTEGGNIFSDVTTKNVGKRLAIVSDQKIKSAPNIKEPITGGSGSISGFNADEANNLKTVLRTAWLNVPLQLENQQVIGANMGEEGINQGKRALTWGLVAVLAFMLLWYLEAGINACIVQVLDLYIMFSVLSAFNLTLTLPSIAGMILTIGMAVDANVIIFERIKEELAIGKSREASIAAGFNHAFWAIMDSNITTFIAALFLSVLGTGPIKGFAYSLAIGVVSSVFTALFVSRLIFDFGTEILHKQKIRISWRQLA</sequence>
<dbReference type="GO" id="GO:0006605">
    <property type="term" value="P:protein targeting"/>
    <property type="evidence" value="ECO:0007669"/>
    <property type="project" value="UniProtKB-UniRule"/>
</dbReference>
<evidence type="ECO:0000256" key="9">
    <source>
        <dbReference type="HAMAP-Rule" id="MF_01463"/>
    </source>
</evidence>
<keyword evidence="15" id="KW-1185">Reference proteome</keyword>
<evidence type="ECO:0000256" key="5">
    <source>
        <dbReference type="ARBA" id="ARBA00022927"/>
    </source>
</evidence>
<dbReference type="PANTHER" id="PTHR30081:SF1">
    <property type="entry name" value="PROTEIN TRANSLOCASE SUBUNIT SECD"/>
    <property type="match status" value="1"/>
</dbReference>
<feature type="transmembrane region" description="Helical" evidence="9">
    <location>
        <begin position="510"/>
        <end position="532"/>
    </location>
</feature>